<feature type="domain" description="DUF1653" evidence="1">
    <location>
        <begin position="16"/>
        <end position="77"/>
    </location>
</feature>
<accession>A0A857J5Y6</accession>
<dbReference type="AlphaFoldDB" id="A0A857J5Y6"/>
<dbReference type="Pfam" id="PF07866">
    <property type="entry name" value="DUF1653"/>
    <property type="match status" value="1"/>
</dbReference>
<protein>
    <submittedName>
        <fullName evidence="2">DUF1653 domain-containing protein</fullName>
    </submittedName>
</protein>
<name>A0A857J5Y6_9BURK</name>
<evidence type="ECO:0000313" key="3">
    <source>
        <dbReference type="Proteomes" id="UP000464787"/>
    </source>
</evidence>
<dbReference type="Gene3D" id="2.30.30.320">
    <property type="entry name" value="DUF1653-like domain"/>
    <property type="match status" value="1"/>
</dbReference>
<dbReference type="InterPro" id="IPR023387">
    <property type="entry name" value="DUF1653-like_dom"/>
</dbReference>
<dbReference type="Proteomes" id="UP000464787">
    <property type="component" value="Chromosome"/>
</dbReference>
<evidence type="ECO:0000259" key="1">
    <source>
        <dbReference type="Pfam" id="PF07866"/>
    </source>
</evidence>
<proteinExistence type="predicted"/>
<sequence length="79" mass="9600">MEEYIPMWPRLQHPLGRFRHYKGGEYEVICIARHSETEEALVVYRQLDKDTGFWVRPHAMFFEMIFHQGVMQPRFEKTA</sequence>
<organism evidence="2 3">
    <name type="scientific">Xylophilus rhododendri</name>
    <dbReference type="NCBI Taxonomy" id="2697032"/>
    <lineage>
        <taxon>Bacteria</taxon>
        <taxon>Pseudomonadati</taxon>
        <taxon>Pseudomonadota</taxon>
        <taxon>Betaproteobacteria</taxon>
        <taxon>Burkholderiales</taxon>
        <taxon>Xylophilus</taxon>
    </lineage>
</organism>
<keyword evidence="3" id="KW-1185">Reference proteome</keyword>
<reference evidence="2 3" key="1">
    <citation type="submission" date="2020-01" db="EMBL/GenBank/DDBJ databases">
        <title>Genome sequencing of strain KACC 21265.</title>
        <authorList>
            <person name="Heo J."/>
            <person name="Kim S.-J."/>
            <person name="Kim J.-S."/>
            <person name="Hong S.-B."/>
            <person name="Kwon S.-W."/>
        </authorList>
    </citation>
    <scope>NUCLEOTIDE SEQUENCE [LARGE SCALE GENOMIC DNA]</scope>
    <source>
        <strain evidence="2 3">KACC 21265</strain>
    </source>
</reference>
<gene>
    <name evidence="2" type="ORF">GT347_09675</name>
</gene>
<dbReference type="KEGG" id="xyk:GT347_09675"/>
<dbReference type="EMBL" id="CP047650">
    <property type="protein sequence ID" value="QHI98238.1"/>
    <property type="molecule type" value="Genomic_DNA"/>
</dbReference>
<dbReference type="RefSeq" id="WP_160551755.1">
    <property type="nucleotide sequence ID" value="NZ_CP047650.1"/>
</dbReference>
<dbReference type="InterPro" id="IPR037135">
    <property type="entry name" value="DUF1653-like_dom_sf"/>
</dbReference>
<evidence type="ECO:0000313" key="2">
    <source>
        <dbReference type="EMBL" id="QHI98238.1"/>
    </source>
</evidence>